<organism evidence="1 2">
    <name type="scientific">Streptantibioticus rubrisoli</name>
    <dbReference type="NCBI Taxonomy" id="1387313"/>
    <lineage>
        <taxon>Bacteria</taxon>
        <taxon>Bacillati</taxon>
        <taxon>Actinomycetota</taxon>
        <taxon>Actinomycetes</taxon>
        <taxon>Kitasatosporales</taxon>
        <taxon>Streptomycetaceae</taxon>
        <taxon>Streptantibioticus</taxon>
    </lineage>
</organism>
<dbReference type="InterPro" id="IPR025859">
    <property type="entry name" value="AurF/CmlI"/>
</dbReference>
<evidence type="ECO:0000313" key="1">
    <source>
        <dbReference type="EMBL" id="MCQ4040715.1"/>
    </source>
</evidence>
<dbReference type="Proteomes" id="UP001206206">
    <property type="component" value="Unassembled WGS sequence"/>
</dbReference>
<evidence type="ECO:0000313" key="2">
    <source>
        <dbReference type="Proteomes" id="UP001206206"/>
    </source>
</evidence>
<dbReference type="RefSeq" id="WP_255924660.1">
    <property type="nucleotide sequence ID" value="NZ_JANFNH010000001.1"/>
</dbReference>
<dbReference type="Gene3D" id="1.10.620.20">
    <property type="entry name" value="Ribonucleotide Reductase, subunit A"/>
    <property type="match status" value="1"/>
</dbReference>
<reference evidence="1 2" key="1">
    <citation type="submission" date="2022-06" db="EMBL/GenBank/DDBJ databases">
        <title>Draft genome sequence of type strain Streptomyces rubrisoli DSM 42083.</title>
        <authorList>
            <person name="Duangmal K."/>
            <person name="Klaysubun C."/>
        </authorList>
    </citation>
    <scope>NUCLEOTIDE SEQUENCE [LARGE SCALE GENOMIC DNA]</scope>
    <source>
        <strain evidence="1 2">DSM 42083</strain>
    </source>
</reference>
<comment type="caution">
    <text evidence="1">The sequence shown here is derived from an EMBL/GenBank/DDBJ whole genome shotgun (WGS) entry which is preliminary data.</text>
</comment>
<name>A0ABT1P5T9_9ACTN</name>
<gene>
    <name evidence="1" type="ORF">NON19_01425</name>
</gene>
<sequence>MSTSPVPKARLAEALSSLGPTVSRLSHLSQRSYQNPYTELAAWPQQVRPEEEWFSSPEYLSLYGTQDWERLDEASRCRLAFHEAANFYSLNIHGEKSLMQGLAERLYRKDLLDVSEYLHHFLDEENKHSIYFGAFCTRYSRVYRSRQFSFEESHDSRSRDIEDFLFFAKTMVFEEIVDNYNWVQSRDSRLHPVARFINHNHHFEESRHLIFGRRLVTALWEACAPSWGEQTVQELRDYLRGYLTMAWREYYNPDVYADAGLEDPWETAERAWSAPAQREHRREVSKKVVGFLTSTGILDKEPADAF</sequence>
<dbReference type="Pfam" id="PF11583">
    <property type="entry name" value="AurF"/>
    <property type="match status" value="1"/>
</dbReference>
<proteinExistence type="predicted"/>
<dbReference type="EMBL" id="JANFNH010000001">
    <property type="protein sequence ID" value="MCQ4040715.1"/>
    <property type="molecule type" value="Genomic_DNA"/>
</dbReference>
<dbReference type="SUPFAM" id="SSF47240">
    <property type="entry name" value="Ferritin-like"/>
    <property type="match status" value="1"/>
</dbReference>
<keyword evidence="2" id="KW-1185">Reference proteome</keyword>
<dbReference type="InterPro" id="IPR012348">
    <property type="entry name" value="RNR-like"/>
</dbReference>
<dbReference type="InterPro" id="IPR009078">
    <property type="entry name" value="Ferritin-like_SF"/>
</dbReference>
<protein>
    <submittedName>
        <fullName evidence="1">Diiron oxygenase</fullName>
    </submittedName>
</protein>
<accession>A0ABT1P5T9</accession>